<reference evidence="6 7" key="1">
    <citation type="submission" date="2017-04" db="EMBL/GenBank/DDBJ databases">
        <authorList>
            <person name="Afonso C.L."/>
            <person name="Miller P.J."/>
            <person name="Scott M.A."/>
            <person name="Spackman E."/>
            <person name="Goraichik I."/>
            <person name="Dimitrov K.M."/>
            <person name="Suarez D.L."/>
            <person name="Swayne D.E."/>
        </authorList>
    </citation>
    <scope>NUCLEOTIDE SEQUENCE [LARGE SCALE GENOMIC DNA]</scope>
</reference>
<evidence type="ECO:0000313" key="6">
    <source>
        <dbReference type="EMBL" id="SMN21135.1"/>
    </source>
</evidence>
<accession>A0A1X7R668</accession>
<dbReference type="GO" id="GO:0005634">
    <property type="term" value="C:nucleus"/>
    <property type="evidence" value="ECO:0007669"/>
    <property type="project" value="UniProtKB-SubCell"/>
</dbReference>
<evidence type="ECO:0000256" key="4">
    <source>
        <dbReference type="ARBA" id="ARBA00023242"/>
    </source>
</evidence>
<dbReference type="InterPro" id="IPR010301">
    <property type="entry name" value="RRP1"/>
</dbReference>
<feature type="region of interest" description="Disordered" evidence="5">
    <location>
        <begin position="254"/>
        <end position="291"/>
    </location>
</feature>
<dbReference type="EMBL" id="FXLY01000007">
    <property type="protein sequence ID" value="SMN21135.1"/>
    <property type="molecule type" value="Genomic_DNA"/>
</dbReference>
<evidence type="ECO:0000256" key="3">
    <source>
        <dbReference type="ARBA" id="ARBA00022552"/>
    </source>
</evidence>
<dbReference type="PANTHER" id="PTHR13026">
    <property type="entry name" value="NNP-1 PROTEIN NOVEL NUCLEAR PROTEIN 1 NOP52"/>
    <property type="match status" value="1"/>
</dbReference>
<dbReference type="GO" id="GO:0030688">
    <property type="term" value="C:preribosome, small subunit precursor"/>
    <property type="evidence" value="ECO:0007669"/>
    <property type="project" value="InterPro"/>
</dbReference>
<dbReference type="STRING" id="1789683.A0A1X7R668"/>
<sequence>MENSPFIKQLSSNNRVVREKALEALQKVLISEKFMKAKQIQYEKLWKALYYTMWFSDRPRPQQKLARQLGELFMLYAEAGANDSSEILLADKAFMKFSRAFWKVMCLEWFNIDRYRLDKYLLLVRRETFNQFKYLQTRNWNENLVEMYINKVLKHSPLSGSSKIYNGIPFHIIDIFLDEYERLASKRDDEYDIEDEITDEEEIAELLKETPLQSFIDIFIDLQKNIMNSKGLRNKIKEDLLSDERLIRWGAKGIDASRNGNDKNEEESDEESDEEVANAEDEPEEEEWKGF</sequence>
<feature type="compositionally biased region" description="Acidic residues" evidence="5">
    <location>
        <begin position="264"/>
        <end position="291"/>
    </location>
</feature>
<evidence type="ECO:0000256" key="5">
    <source>
        <dbReference type="SAM" id="MobiDB-lite"/>
    </source>
</evidence>
<dbReference type="Proteomes" id="UP000196158">
    <property type="component" value="Unassembled WGS sequence"/>
</dbReference>
<evidence type="ECO:0000256" key="2">
    <source>
        <dbReference type="ARBA" id="ARBA00006374"/>
    </source>
</evidence>
<keyword evidence="3" id="KW-0698">rRNA processing</keyword>
<proteinExistence type="inferred from homology"/>
<dbReference type="PANTHER" id="PTHR13026:SF0">
    <property type="entry name" value="RIBOSOMAL RNA PROCESSING 1B"/>
    <property type="match status" value="1"/>
</dbReference>
<protein>
    <submittedName>
        <fullName evidence="6">Similar to Saccharomyces cerevisiae YDR087C RRP1 Essential evolutionarily conserved nucleolar protein necessary for biogenesis of 60S ribosomal subunits and processing of pre-rRNAs to mature rRNAs</fullName>
    </submittedName>
</protein>
<keyword evidence="7" id="KW-1185">Reference proteome</keyword>
<dbReference type="AlphaFoldDB" id="A0A1X7R668"/>
<dbReference type="OrthoDB" id="2019504at2759"/>
<comment type="similarity">
    <text evidence="2">Belongs to the RRP1 family.</text>
</comment>
<dbReference type="GO" id="GO:0006364">
    <property type="term" value="P:rRNA processing"/>
    <property type="evidence" value="ECO:0007669"/>
    <property type="project" value="UniProtKB-KW"/>
</dbReference>
<evidence type="ECO:0000256" key="1">
    <source>
        <dbReference type="ARBA" id="ARBA00004123"/>
    </source>
</evidence>
<comment type="subcellular location">
    <subcellularLocation>
        <location evidence="1">Nucleus</location>
    </subcellularLocation>
</comment>
<dbReference type="Pfam" id="PF05997">
    <property type="entry name" value="Nop52"/>
    <property type="match status" value="1"/>
</dbReference>
<name>A0A1X7R668_9SACH</name>
<evidence type="ECO:0000313" key="7">
    <source>
        <dbReference type="Proteomes" id="UP000196158"/>
    </source>
</evidence>
<organism evidence="6 7">
    <name type="scientific">Maudiozyma saulgeensis</name>
    <dbReference type="NCBI Taxonomy" id="1789683"/>
    <lineage>
        <taxon>Eukaryota</taxon>
        <taxon>Fungi</taxon>
        <taxon>Dikarya</taxon>
        <taxon>Ascomycota</taxon>
        <taxon>Saccharomycotina</taxon>
        <taxon>Saccharomycetes</taxon>
        <taxon>Saccharomycetales</taxon>
        <taxon>Saccharomycetaceae</taxon>
        <taxon>Maudiozyma</taxon>
    </lineage>
</organism>
<keyword evidence="4" id="KW-0539">Nucleus</keyword>
<gene>
    <name evidence="6" type="ORF">KASA_0L01650G</name>
</gene>